<accession>A0A5S4V885</accession>
<feature type="region of interest" description="Disordered" evidence="1">
    <location>
        <begin position="69"/>
        <end position="137"/>
    </location>
</feature>
<reference evidence="3 4" key="1">
    <citation type="submission" date="2019-08" db="EMBL/GenBank/DDBJ databases">
        <authorList>
            <person name="Hu J."/>
        </authorList>
    </citation>
    <scope>NUCLEOTIDE SEQUENCE [LARGE SCALE GENOMIC DNA]</scope>
    <source>
        <strain evidence="3 4">NEAU-184</strain>
    </source>
</reference>
<sequence>MRPCSSPCAPCGSRGRNATVPEPRRAAGWYDDDADAAILRYWDGAKWSPHTAPRPPHDDAHERLVALFREDAPPRTTAPHAEPASATVGPGVAATTAPAVTVTLPLRAPDEHTTVPLPDEPAASRPGDRRRRVGGRR</sequence>
<dbReference type="Proteomes" id="UP000325243">
    <property type="component" value="Unassembled WGS sequence"/>
</dbReference>
<evidence type="ECO:0000256" key="1">
    <source>
        <dbReference type="SAM" id="MobiDB-lite"/>
    </source>
</evidence>
<feature type="region of interest" description="Disordered" evidence="1">
    <location>
        <begin position="1"/>
        <end position="22"/>
    </location>
</feature>
<dbReference type="AlphaFoldDB" id="A0A5S4V885"/>
<feature type="domain" description="DUF2510" evidence="2">
    <location>
        <begin position="27"/>
        <end position="59"/>
    </location>
</feature>
<evidence type="ECO:0000259" key="2">
    <source>
        <dbReference type="Pfam" id="PF10708"/>
    </source>
</evidence>
<dbReference type="InterPro" id="IPR018929">
    <property type="entry name" value="DUF2510"/>
</dbReference>
<proteinExistence type="predicted"/>
<feature type="compositionally biased region" description="Basic residues" evidence="1">
    <location>
        <begin position="128"/>
        <end position="137"/>
    </location>
</feature>
<comment type="caution">
    <text evidence="3">The sequence shown here is derived from an EMBL/GenBank/DDBJ whole genome shotgun (WGS) entry which is preliminary data.</text>
</comment>
<name>A0A5S4V885_9MICO</name>
<keyword evidence="4" id="KW-1185">Reference proteome</keyword>
<feature type="compositionally biased region" description="Low complexity" evidence="1">
    <location>
        <begin position="86"/>
        <end position="103"/>
    </location>
</feature>
<dbReference type="EMBL" id="VSSB01000001">
    <property type="protein sequence ID" value="TYL54093.1"/>
    <property type="molecule type" value="Genomic_DNA"/>
</dbReference>
<evidence type="ECO:0000313" key="3">
    <source>
        <dbReference type="EMBL" id="TYL54093.1"/>
    </source>
</evidence>
<dbReference type="Pfam" id="PF10708">
    <property type="entry name" value="DUF2510"/>
    <property type="match status" value="1"/>
</dbReference>
<protein>
    <submittedName>
        <fullName evidence="3">DUF2510 domain-containing protein</fullName>
    </submittedName>
</protein>
<organism evidence="3 4">
    <name type="scientific">Agromyces mariniharenae</name>
    <dbReference type="NCBI Taxonomy" id="2604423"/>
    <lineage>
        <taxon>Bacteria</taxon>
        <taxon>Bacillati</taxon>
        <taxon>Actinomycetota</taxon>
        <taxon>Actinomycetes</taxon>
        <taxon>Micrococcales</taxon>
        <taxon>Microbacteriaceae</taxon>
        <taxon>Agromyces</taxon>
    </lineage>
</organism>
<evidence type="ECO:0000313" key="4">
    <source>
        <dbReference type="Proteomes" id="UP000325243"/>
    </source>
</evidence>
<gene>
    <name evidence="3" type="ORF">FYC51_10930</name>
</gene>